<organism evidence="1 2">
    <name type="scientific">Sneathiella chungangensis</name>
    <dbReference type="NCBI Taxonomy" id="1418234"/>
    <lineage>
        <taxon>Bacteria</taxon>
        <taxon>Pseudomonadati</taxon>
        <taxon>Pseudomonadota</taxon>
        <taxon>Alphaproteobacteria</taxon>
        <taxon>Sneathiellales</taxon>
        <taxon>Sneathiellaceae</taxon>
        <taxon>Sneathiella</taxon>
    </lineage>
</organism>
<proteinExistence type="predicted"/>
<dbReference type="OrthoDB" id="7492514at2"/>
<evidence type="ECO:0000313" key="2">
    <source>
        <dbReference type="Proteomes" id="UP000445696"/>
    </source>
</evidence>
<dbReference type="EMBL" id="WTVA01000015">
    <property type="protein sequence ID" value="MZR24154.1"/>
    <property type="molecule type" value="Genomic_DNA"/>
</dbReference>
<name>A0A845MQN7_9PROT</name>
<dbReference type="AlphaFoldDB" id="A0A845MQN7"/>
<dbReference type="Proteomes" id="UP000445696">
    <property type="component" value="Unassembled WGS sequence"/>
</dbReference>
<dbReference type="RefSeq" id="WP_161340610.1">
    <property type="nucleotide sequence ID" value="NZ_JBHSDG010000003.1"/>
</dbReference>
<sequence>MGIALTVRPKHLLAPPVRLDPAFDDPDGVVALIRKGSPYKTLSAVHRNTGETSGGWFRNFWALGGKVVFDGAEPYFHNQRFIDAAKASFQAEVIRPVAMMTNLNLPAAGLPAHQDLPFFRGAQNREVPSWMLEPMGYSGLFHNWAVPVASAITWFYDGEGGEFEYWPDGLDAPSKTERPPYSNCCVLADNEYMYHRVGSVGPEAEHHRYDALGHDATLTLTADNRWQVADEGTTVADLDFGVVRLSVLWKGYCFRDEAEAAAYDDHSNDLTKDLIIDVFCEDLAARGIRISRPDDFWTDAAWKEAITSVYRAPSAE</sequence>
<reference evidence="1 2" key="1">
    <citation type="journal article" date="2014" name="Int. J. Syst. Evol. Microbiol.">
        <title>Sneathiella chungangensis sp. nov., isolated from a marine sand, and emended description of the genus Sneathiella.</title>
        <authorList>
            <person name="Siamphan C."/>
            <person name="Kim H."/>
            <person name="Lee J.S."/>
            <person name="Kim W."/>
        </authorList>
    </citation>
    <scope>NUCLEOTIDE SEQUENCE [LARGE SCALE GENOMIC DNA]</scope>
    <source>
        <strain evidence="1 2">KCTC 32476</strain>
    </source>
</reference>
<keyword evidence="2" id="KW-1185">Reference proteome</keyword>
<gene>
    <name evidence="1" type="ORF">GQF03_17605</name>
</gene>
<accession>A0A845MQN7</accession>
<evidence type="ECO:0000313" key="1">
    <source>
        <dbReference type="EMBL" id="MZR24154.1"/>
    </source>
</evidence>
<protein>
    <submittedName>
        <fullName evidence="1">Uncharacterized protein</fullName>
    </submittedName>
</protein>
<comment type="caution">
    <text evidence="1">The sequence shown here is derived from an EMBL/GenBank/DDBJ whole genome shotgun (WGS) entry which is preliminary data.</text>
</comment>